<keyword evidence="1" id="KW-1133">Transmembrane helix</keyword>
<feature type="transmembrane region" description="Helical" evidence="1">
    <location>
        <begin position="197"/>
        <end position="216"/>
    </location>
</feature>
<feature type="transmembrane region" description="Helical" evidence="1">
    <location>
        <begin position="167"/>
        <end position="185"/>
    </location>
</feature>
<keyword evidence="1" id="KW-0472">Membrane</keyword>
<dbReference type="InterPro" id="IPR046475">
    <property type="entry name" value="DUF6796"/>
</dbReference>
<feature type="transmembrane region" description="Helical" evidence="1">
    <location>
        <begin position="54"/>
        <end position="73"/>
    </location>
</feature>
<evidence type="ECO:0000313" key="2">
    <source>
        <dbReference type="EMBL" id="SFJ02255.1"/>
    </source>
</evidence>
<feature type="transmembrane region" description="Helical" evidence="1">
    <location>
        <begin position="93"/>
        <end position="117"/>
    </location>
</feature>
<organism evidence="2 3">
    <name type="scientific">Treponema bryantii</name>
    <dbReference type="NCBI Taxonomy" id="163"/>
    <lineage>
        <taxon>Bacteria</taxon>
        <taxon>Pseudomonadati</taxon>
        <taxon>Spirochaetota</taxon>
        <taxon>Spirochaetia</taxon>
        <taxon>Spirochaetales</taxon>
        <taxon>Treponemataceae</taxon>
        <taxon>Treponema</taxon>
    </lineage>
</organism>
<name>A0A1I3MZS2_9SPIR</name>
<dbReference type="OrthoDB" id="2034616at2"/>
<dbReference type="AlphaFoldDB" id="A0A1I3MZS2"/>
<dbReference type="RefSeq" id="WP_074933306.1">
    <property type="nucleotide sequence ID" value="NZ_FORI01000011.1"/>
</dbReference>
<dbReference type="Proteomes" id="UP000182737">
    <property type="component" value="Unassembled WGS sequence"/>
</dbReference>
<proteinExistence type="predicted"/>
<accession>A0A1I3MZS2</accession>
<reference evidence="3" key="1">
    <citation type="submission" date="2016-10" db="EMBL/GenBank/DDBJ databases">
        <authorList>
            <person name="Varghese N."/>
            <person name="Submissions S."/>
        </authorList>
    </citation>
    <scope>NUCLEOTIDE SEQUENCE [LARGE SCALE GENOMIC DNA]</scope>
    <source>
        <strain evidence="3">XBD1002</strain>
    </source>
</reference>
<keyword evidence="3" id="KW-1185">Reference proteome</keyword>
<sequence length="219" mass="23718">MNKLYFIFSCLGLAGGLLCCTGDILFDLKGPGNKKLGTSKNIDSNWIKMSDWRFGLSIALALLGDALVCLGFYSLSMQIAATHPILGYLTLGFGYFGCFAGILIHSLCCLQALIYKGAMKRGSLEIADDILEKIYKQVMIPFFAGYISLLAPTVTVIIAICNGALDVPKICVLLNPLIFLIFGLTCRKINPVKFQDLPGIIMPSLGLGMFGLIGMLNLM</sequence>
<dbReference type="Pfam" id="PF20599">
    <property type="entry name" value="DUF6796"/>
    <property type="match status" value="1"/>
</dbReference>
<dbReference type="EMBL" id="FORI01000011">
    <property type="protein sequence ID" value="SFJ02255.1"/>
    <property type="molecule type" value="Genomic_DNA"/>
</dbReference>
<gene>
    <name evidence="2" type="ORF">SAMN04487775_11159</name>
</gene>
<protein>
    <submittedName>
        <fullName evidence="2">Uncharacterized protein</fullName>
    </submittedName>
</protein>
<keyword evidence="1" id="KW-0812">Transmembrane</keyword>
<feature type="transmembrane region" description="Helical" evidence="1">
    <location>
        <begin position="6"/>
        <end position="26"/>
    </location>
</feature>
<feature type="transmembrane region" description="Helical" evidence="1">
    <location>
        <begin position="138"/>
        <end position="161"/>
    </location>
</feature>
<evidence type="ECO:0000313" key="3">
    <source>
        <dbReference type="Proteomes" id="UP000182737"/>
    </source>
</evidence>
<evidence type="ECO:0000256" key="1">
    <source>
        <dbReference type="SAM" id="Phobius"/>
    </source>
</evidence>